<proteinExistence type="inferred from homology"/>
<dbReference type="SUPFAM" id="SSF48264">
    <property type="entry name" value="Cytochrome P450"/>
    <property type="match status" value="1"/>
</dbReference>
<dbReference type="InterPro" id="IPR036396">
    <property type="entry name" value="Cyt_P450_sf"/>
</dbReference>
<feature type="binding site" description="axial binding residue" evidence="8">
    <location>
        <position position="454"/>
    </location>
    <ligand>
        <name>heme</name>
        <dbReference type="ChEBI" id="CHEBI:30413"/>
    </ligand>
    <ligandPart>
        <name>Fe</name>
        <dbReference type="ChEBI" id="CHEBI:18248"/>
    </ligandPart>
</feature>
<evidence type="ECO:0000256" key="4">
    <source>
        <dbReference type="ARBA" id="ARBA00022723"/>
    </source>
</evidence>
<dbReference type="VEuPathDB" id="FungiDB:BO83DRAFT_427194"/>
<evidence type="ECO:0000256" key="9">
    <source>
        <dbReference type="RuleBase" id="RU000461"/>
    </source>
</evidence>
<dbReference type="GO" id="GO:0004497">
    <property type="term" value="F:monooxygenase activity"/>
    <property type="evidence" value="ECO:0007669"/>
    <property type="project" value="UniProtKB-KW"/>
</dbReference>
<dbReference type="PRINTS" id="PR00465">
    <property type="entry name" value="EP450IV"/>
</dbReference>
<keyword evidence="10" id="KW-1133">Transmembrane helix</keyword>
<comment type="cofactor">
    <cofactor evidence="1 8">
        <name>heme</name>
        <dbReference type="ChEBI" id="CHEBI:30413"/>
    </cofactor>
</comment>
<dbReference type="Gene3D" id="1.10.630.10">
    <property type="entry name" value="Cytochrome P450"/>
    <property type="match status" value="1"/>
</dbReference>
<evidence type="ECO:0000256" key="8">
    <source>
        <dbReference type="PIRSR" id="PIRSR602403-1"/>
    </source>
</evidence>
<evidence type="ECO:0000256" key="3">
    <source>
        <dbReference type="ARBA" id="ARBA00022617"/>
    </source>
</evidence>
<evidence type="ECO:0000256" key="2">
    <source>
        <dbReference type="ARBA" id="ARBA00010617"/>
    </source>
</evidence>
<dbReference type="PROSITE" id="PS00086">
    <property type="entry name" value="CYTOCHROME_P450"/>
    <property type="match status" value="1"/>
</dbReference>
<evidence type="ECO:0000256" key="5">
    <source>
        <dbReference type="ARBA" id="ARBA00023002"/>
    </source>
</evidence>
<dbReference type="InterPro" id="IPR001128">
    <property type="entry name" value="Cyt_P450"/>
</dbReference>
<dbReference type="GO" id="GO:0005506">
    <property type="term" value="F:iron ion binding"/>
    <property type="evidence" value="ECO:0007669"/>
    <property type="project" value="InterPro"/>
</dbReference>
<keyword evidence="5 9" id="KW-0560">Oxidoreductase</keyword>
<dbReference type="InterPro" id="IPR017972">
    <property type="entry name" value="Cyt_P450_CS"/>
</dbReference>
<sequence length="513" mass="58282">MLHELIGYSTFSGTCLVVFIITLGATAIATLRSSEQISKWPLINNRRIYELTLAQAKRRFYYNLDQLCQLGFQKSRDGFRLVTDSGTHLVLAPKYLHDIRVQPNLVFGPVVNHEFNGHIRGFEPFGKSAVAGPIFQNLLKKKMVIALGDIIEPLVEAAGPAISKGFADRREWHTITLLGPLRKIITQCSSRIFVSEELWQDPAWVDVVADYTATASRTADALRQWPPFIRPLAAHFIPGVWKMRAQIKKARGMMNPVYEKRREENARLATQGKEVPRRASDVMDWFEECSRGQEYDMTAAHLGLDFVAISSTADMITQLIYDLCGQERLLNDLRQEIISVLGDNGWNKASLYKLRLLDSVMKESLRLKPSITGLRRYAQTDVVLSDGTKVSKGTLVIVSGHHMLETESGIYPQADVFDGYRFYRLRQVSDQDTWKQFASASEKHIGFGYGQHACPGRFFASHQVKILMCHILLRYDFQLPGGEPPRPYLRGFNFNADPSTEVLIRRRQEEITL</sequence>
<dbReference type="AlphaFoldDB" id="A0A317VJE2"/>
<gene>
    <name evidence="11" type="ORF">BO83DRAFT_427194</name>
</gene>
<organism evidence="11 12">
    <name type="scientific">Aspergillus eucalypticola (strain CBS 122712 / IBT 29274)</name>
    <dbReference type="NCBI Taxonomy" id="1448314"/>
    <lineage>
        <taxon>Eukaryota</taxon>
        <taxon>Fungi</taxon>
        <taxon>Dikarya</taxon>
        <taxon>Ascomycota</taxon>
        <taxon>Pezizomycotina</taxon>
        <taxon>Eurotiomycetes</taxon>
        <taxon>Eurotiomycetidae</taxon>
        <taxon>Eurotiales</taxon>
        <taxon>Aspergillaceae</taxon>
        <taxon>Aspergillus</taxon>
        <taxon>Aspergillus subgen. Circumdati</taxon>
    </lineage>
</organism>
<accession>A0A317VJE2</accession>
<comment type="caution">
    <text evidence="11">The sequence shown here is derived from an EMBL/GenBank/DDBJ whole genome shotgun (WGS) entry which is preliminary data.</text>
</comment>
<keyword evidence="10" id="KW-0472">Membrane</keyword>
<reference evidence="11" key="1">
    <citation type="submission" date="2016-12" db="EMBL/GenBank/DDBJ databases">
        <title>The genomes of Aspergillus section Nigri reveals drivers in fungal speciation.</title>
        <authorList>
            <consortium name="DOE Joint Genome Institute"/>
            <person name="Vesth T.C."/>
            <person name="Nybo J."/>
            <person name="Theobald S."/>
            <person name="Brandl J."/>
            <person name="Frisvad J.C."/>
            <person name="Nielsen K.F."/>
            <person name="Lyhne E.K."/>
            <person name="Kogle M.E."/>
            <person name="Kuo A."/>
            <person name="Riley R."/>
            <person name="Clum A."/>
            <person name="Nolan M."/>
            <person name="Lipzen A."/>
            <person name="Salamov A."/>
            <person name="Henrissat B."/>
            <person name="Wiebenga A."/>
            <person name="De vries R.P."/>
            <person name="Grigoriev I.V."/>
            <person name="Mortensen U.H."/>
            <person name="Andersen M.R."/>
            <person name="Baker S.E."/>
        </authorList>
    </citation>
    <scope>NUCLEOTIDE SEQUENCE</scope>
    <source>
        <strain evidence="11">CBS 122712</strain>
    </source>
</reference>
<evidence type="ECO:0000256" key="10">
    <source>
        <dbReference type="SAM" id="Phobius"/>
    </source>
</evidence>
<dbReference type="InterPro" id="IPR002403">
    <property type="entry name" value="Cyt_P450_E_grp-IV"/>
</dbReference>
<name>A0A317VJE2_ASPEC</name>
<dbReference type="OrthoDB" id="1844152at2759"/>
<protein>
    <submittedName>
        <fullName evidence="11">Cytochrome P450</fullName>
    </submittedName>
</protein>
<keyword evidence="7 9" id="KW-0503">Monooxygenase</keyword>
<dbReference type="CDD" id="cd11041">
    <property type="entry name" value="CYP503A1-like"/>
    <property type="match status" value="1"/>
</dbReference>
<comment type="similarity">
    <text evidence="2 9">Belongs to the cytochrome P450 family.</text>
</comment>
<evidence type="ECO:0000256" key="7">
    <source>
        <dbReference type="ARBA" id="ARBA00023033"/>
    </source>
</evidence>
<dbReference type="PANTHER" id="PTHR46206:SF2">
    <property type="entry name" value="CYTOCHROME P450 MONOOXYGENASE AUSG-RELATED"/>
    <property type="match status" value="1"/>
</dbReference>
<dbReference type="GeneID" id="37057293"/>
<feature type="transmembrane region" description="Helical" evidence="10">
    <location>
        <begin position="6"/>
        <end position="31"/>
    </location>
</feature>
<dbReference type="Pfam" id="PF00067">
    <property type="entry name" value="p450"/>
    <property type="match status" value="1"/>
</dbReference>
<evidence type="ECO:0000313" key="11">
    <source>
        <dbReference type="EMBL" id="PWY73549.1"/>
    </source>
</evidence>
<keyword evidence="4 8" id="KW-0479">Metal-binding</keyword>
<dbReference type="EMBL" id="MSFU01000012">
    <property type="protein sequence ID" value="PWY73549.1"/>
    <property type="molecule type" value="Genomic_DNA"/>
</dbReference>
<dbReference type="GO" id="GO:0019748">
    <property type="term" value="P:secondary metabolic process"/>
    <property type="evidence" value="ECO:0007669"/>
    <property type="project" value="UniProtKB-ARBA"/>
</dbReference>
<dbReference type="PANTHER" id="PTHR46206">
    <property type="entry name" value="CYTOCHROME P450"/>
    <property type="match status" value="1"/>
</dbReference>
<evidence type="ECO:0000256" key="1">
    <source>
        <dbReference type="ARBA" id="ARBA00001971"/>
    </source>
</evidence>
<evidence type="ECO:0000256" key="6">
    <source>
        <dbReference type="ARBA" id="ARBA00023004"/>
    </source>
</evidence>
<dbReference type="Proteomes" id="UP000246171">
    <property type="component" value="Unassembled WGS sequence"/>
</dbReference>
<evidence type="ECO:0000313" key="12">
    <source>
        <dbReference type="Proteomes" id="UP000246171"/>
    </source>
</evidence>
<dbReference type="RefSeq" id="XP_025388353.1">
    <property type="nucleotide sequence ID" value="XM_025535331.1"/>
</dbReference>
<keyword evidence="3 8" id="KW-0349">Heme</keyword>
<keyword evidence="6 8" id="KW-0408">Iron</keyword>
<keyword evidence="10" id="KW-0812">Transmembrane</keyword>
<keyword evidence="12" id="KW-1185">Reference proteome</keyword>
<dbReference type="GO" id="GO:0020037">
    <property type="term" value="F:heme binding"/>
    <property type="evidence" value="ECO:0007669"/>
    <property type="project" value="InterPro"/>
</dbReference>
<dbReference type="GO" id="GO:0016705">
    <property type="term" value="F:oxidoreductase activity, acting on paired donors, with incorporation or reduction of molecular oxygen"/>
    <property type="evidence" value="ECO:0007669"/>
    <property type="project" value="InterPro"/>
</dbReference>